<reference evidence="3" key="1">
    <citation type="submission" date="2025-08" db="UniProtKB">
        <authorList>
            <consortium name="RefSeq"/>
        </authorList>
    </citation>
    <scope>IDENTIFICATION</scope>
    <source>
        <tissue evidence="3">Thorax and Abdomen</tissue>
    </source>
</reference>
<evidence type="ECO:0000313" key="2">
    <source>
        <dbReference type="Proteomes" id="UP000829291"/>
    </source>
</evidence>
<dbReference type="Pfam" id="PF20700">
    <property type="entry name" value="Mutator"/>
    <property type="match status" value="1"/>
</dbReference>
<name>A0ABM3FKQ1_NEOLC</name>
<sequence length="221" mass="25057">MDKVVKKLSKYYGLSIQRNVNSVENMKKEIMATLYHIFSTKEKPNHEYCPTGPESWCKWQKAIALGKNPKLKDFSPLLHESIQEHLLPIYQDLTRDDLLKRCLGGHTQNANESFNSTIWRLAPKHLHSGLKIVEISAYIAVGIVNDGFSSILTIMNALDIVVGTNCRVFAETSDEARIVRQNRLSLSETKEARTARKKQLAVENQLFEEEEGLLYAPGIAD</sequence>
<dbReference type="RefSeq" id="XP_046588571.1">
    <property type="nucleotide sequence ID" value="XM_046732615.1"/>
</dbReference>
<evidence type="ECO:0000313" key="3">
    <source>
        <dbReference type="RefSeq" id="XP_046588571.1"/>
    </source>
</evidence>
<gene>
    <name evidence="3" type="primary">LOC124293108</name>
</gene>
<protein>
    <submittedName>
        <fullName evidence="3">Uncharacterized protein LOC124293108</fullName>
    </submittedName>
</protein>
<feature type="domain" description="Mutator-like transposase" evidence="1">
    <location>
        <begin position="2"/>
        <end position="57"/>
    </location>
</feature>
<dbReference type="GeneID" id="124293108"/>
<proteinExistence type="predicted"/>
<evidence type="ECO:0000259" key="1">
    <source>
        <dbReference type="Pfam" id="PF20700"/>
    </source>
</evidence>
<dbReference type="Proteomes" id="UP000829291">
    <property type="component" value="Chromosome 1"/>
</dbReference>
<dbReference type="InterPro" id="IPR049012">
    <property type="entry name" value="Mutator_transp_dom"/>
</dbReference>
<keyword evidence="2" id="KW-1185">Reference proteome</keyword>
<organism evidence="2 3">
    <name type="scientific">Neodiprion lecontei</name>
    <name type="common">Redheaded pine sawfly</name>
    <dbReference type="NCBI Taxonomy" id="441921"/>
    <lineage>
        <taxon>Eukaryota</taxon>
        <taxon>Metazoa</taxon>
        <taxon>Ecdysozoa</taxon>
        <taxon>Arthropoda</taxon>
        <taxon>Hexapoda</taxon>
        <taxon>Insecta</taxon>
        <taxon>Pterygota</taxon>
        <taxon>Neoptera</taxon>
        <taxon>Endopterygota</taxon>
        <taxon>Hymenoptera</taxon>
        <taxon>Tenthredinoidea</taxon>
        <taxon>Diprionidae</taxon>
        <taxon>Diprioninae</taxon>
        <taxon>Neodiprion</taxon>
    </lineage>
</organism>
<accession>A0ABM3FKQ1</accession>